<dbReference type="Pfam" id="PF17779">
    <property type="entry name" value="WHD_NOD2"/>
    <property type="match status" value="1"/>
</dbReference>
<dbReference type="InParanoid" id="H0XCK0"/>
<dbReference type="SUPFAM" id="SSF52047">
    <property type="entry name" value="RNI-like"/>
    <property type="match status" value="1"/>
</dbReference>
<dbReference type="Pfam" id="PF02758">
    <property type="entry name" value="PYRIN"/>
    <property type="match status" value="1"/>
</dbReference>
<dbReference type="InterPro" id="IPR027417">
    <property type="entry name" value="P-loop_NTPase"/>
</dbReference>
<dbReference type="Ensembl" id="ENSOGAT00000015107.2">
    <property type="protein sequence ID" value="ENSOGAP00000013522.2"/>
    <property type="gene ID" value="ENSOGAG00000015098.2"/>
</dbReference>
<evidence type="ECO:0000256" key="2">
    <source>
        <dbReference type="ARBA" id="ARBA00022614"/>
    </source>
</evidence>
<evidence type="ECO:0000256" key="5">
    <source>
        <dbReference type="ARBA" id="ARBA00022840"/>
    </source>
</evidence>
<keyword evidence="3" id="KW-0677">Repeat</keyword>
<evidence type="ECO:0000256" key="3">
    <source>
        <dbReference type="ARBA" id="ARBA00022737"/>
    </source>
</evidence>
<dbReference type="FunCoup" id="H0XCK0">
    <property type="interactions" value="172"/>
</dbReference>
<dbReference type="HOGENOM" id="CLU_002274_2_1_1"/>
<organism evidence="8 9">
    <name type="scientific">Otolemur garnettii</name>
    <name type="common">Small-eared galago</name>
    <name type="synonym">Garnett's greater bushbaby</name>
    <dbReference type="NCBI Taxonomy" id="30611"/>
    <lineage>
        <taxon>Eukaryota</taxon>
        <taxon>Metazoa</taxon>
        <taxon>Chordata</taxon>
        <taxon>Craniata</taxon>
        <taxon>Vertebrata</taxon>
        <taxon>Euteleostomi</taxon>
        <taxon>Mammalia</taxon>
        <taxon>Eutheria</taxon>
        <taxon>Euarchontoglires</taxon>
        <taxon>Primates</taxon>
        <taxon>Strepsirrhini</taxon>
        <taxon>Lorisiformes</taxon>
        <taxon>Galagidae</taxon>
        <taxon>Otolemur</taxon>
    </lineage>
</organism>
<dbReference type="SMART" id="SM01289">
    <property type="entry name" value="PYRIN"/>
    <property type="match status" value="1"/>
</dbReference>
<evidence type="ECO:0000259" key="6">
    <source>
        <dbReference type="PROSITE" id="PS50824"/>
    </source>
</evidence>
<dbReference type="EMBL" id="AAQR03038069">
    <property type="status" value="NOT_ANNOTATED_CDS"/>
    <property type="molecule type" value="Genomic_DNA"/>
</dbReference>
<dbReference type="PROSITE" id="PS50837">
    <property type="entry name" value="NACHT"/>
    <property type="match status" value="1"/>
</dbReference>
<dbReference type="OMA" id="AHVKKKF"/>
<keyword evidence="5" id="KW-0067">ATP-binding</keyword>
<dbReference type="InterPro" id="IPR001611">
    <property type="entry name" value="Leu-rich_rpt"/>
</dbReference>
<proteinExistence type="inferred from homology"/>
<dbReference type="eggNOG" id="ENOG502SGVH">
    <property type="taxonomic scope" value="Eukaryota"/>
</dbReference>
<dbReference type="GO" id="GO:0005737">
    <property type="term" value="C:cytoplasm"/>
    <property type="evidence" value="ECO:0007669"/>
    <property type="project" value="TreeGrafter"/>
</dbReference>
<dbReference type="PANTHER" id="PTHR45690:SF6">
    <property type="entry name" value="NACHT, LRR AND PYD DOMAINS-CONTAINING PROTEIN 4"/>
    <property type="match status" value="1"/>
</dbReference>
<evidence type="ECO:0000259" key="7">
    <source>
        <dbReference type="PROSITE" id="PS50837"/>
    </source>
</evidence>
<dbReference type="Gene3D" id="1.10.533.10">
    <property type="entry name" value="Death Domain, Fas"/>
    <property type="match status" value="1"/>
</dbReference>
<dbReference type="InterPro" id="IPR011029">
    <property type="entry name" value="DEATH-like_dom_sf"/>
</dbReference>
<dbReference type="Pfam" id="PF05729">
    <property type="entry name" value="NACHT"/>
    <property type="match status" value="1"/>
</dbReference>
<dbReference type="FunFam" id="3.40.50.300:FF:000442">
    <property type="entry name" value="NACHT, LRR and PYD domains-containing protein 3"/>
    <property type="match status" value="1"/>
</dbReference>
<dbReference type="InterPro" id="IPR007111">
    <property type="entry name" value="NACHT_NTPase"/>
</dbReference>
<dbReference type="AlphaFoldDB" id="H0XCK0"/>
<dbReference type="STRING" id="30611.ENSOGAP00000013522"/>
<keyword evidence="9" id="KW-1185">Reference proteome</keyword>
<dbReference type="InterPro" id="IPR032675">
    <property type="entry name" value="LRR_dom_sf"/>
</dbReference>
<dbReference type="PANTHER" id="PTHR45690">
    <property type="entry name" value="NACHT, LRR AND PYD DOMAINS-CONTAINING PROTEIN 12"/>
    <property type="match status" value="1"/>
</dbReference>
<dbReference type="EMBL" id="AAQR03038068">
    <property type="status" value="NOT_ANNOTATED_CDS"/>
    <property type="molecule type" value="Genomic_DNA"/>
</dbReference>
<evidence type="ECO:0008006" key="10">
    <source>
        <dbReference type="Google" id="ProtNLM"/>
    </source>
</evidence>
<dbReference type="Pfam" id="PF17776">
    <property type="entry name" value="NLRC4_HD2"/>
    <property type="match status" value="1"/>
</dbReference>
<keyword evidence="2" id="KW-0433">Leucine-rich repeat</keyword>
<dbReference type="Gene3D" id="3.40.50.300">
    <property type="entry name" value="P-loop containing nucleotide triphosphate hydrolases"/>
    <property type="match status" value="1"/>
</dbReference>
<dbReference type="FunFam" id="1.10.533.10:FF:000056">
    <property type="entry name" value="NACHT, LRR and PYD domains-containing protein 14"/>
    <property type="match status" value="1"/>
</dbReference>
<feature type="domain" description="NACHT" evidence="7">
    <location>
        <begin position="213"/>
        <end position="346"/>
    </location>
</feature>
<dbReference type="Pfam" id="PF13516">
    <property type="entry name" value="LRR_6"/>
    <property type="match status" value="2"/>
</dbReference>
<dbReference type="InterPro" id="IPR050637">
    <property type="entry name" value="NLRP_innate_immun_reg"/>
</dbReference>
<dbReference type="Gene3D" id="3.80.10.10">
    <property type="entry name" value="Ribonuclease Inhibitor"/>
    <property type="match status" value="1"/>
</dbReference>
<reference evidence="9" key="1">
    <citation type="submission" date="2011-03" db="EMBL/GenBank/DDBJ databases">
        <title>Version 3 of the genome sequence of Otolemur garnettii (Bushbaby).</title>
        <authorList>
            <consortium name="The Broad Institute Genome Sequencing Platform"/>
            <person name="Di Palma F."/>
            <person name="Johnson J."/>
            <person name="Lander E.S."/>
            <person name="Lindblad-Toh K."/>
            <person name="Jaffe D.B."/>
            <person name="Gnerre S."/>
            <person name="MacCallum I."/>
            <person name="Przybylski D."/>
            <person name="Ribeiro F.J."/>
            <person name="Burton J.N."/>
            <person name="Walker B.J."/>
            <person name="Sharpe T."/>
            <person name="Hall G."/>
        </authorList>
    </citation>
    <scope>NUCLEOTIDE SEQUENCE [LARGE SCALE GENOMIC DNA]</scope>
</reference>
<dbReference type="GO" id="GO:0050727">
    <property type="term" value="P:regulation of inflammatory response"/>
    <property type="evidence" value="ECO:0007669"/>
    <property type="project" value="TreeGrafter"/>
</dbReference>
<dbReference type="PROSITE" id="PS50824">
    <property type="entry name" value="DAPIN"/>
    <property type="match status" value="1"/>
</dbReference>
<protein>
    <recommendedName>
        <fullName evidence="10">NLR family pyrin domain containing 4</fullName>
    </recommendedName>
</protein>
<dbReference type="GeneTree" id="ENSGT00940000162284"/>
<reference evidence="8" key="2">
    <citation type="submission" date="2025-08" db="UniProtKB">
        <authorList>
            <consortium name="Ensembl"/>
        </authorList>
    </citation>
    <scope>IDENTIFICATION</scope>
</reference>
<dbReference type="EMBL" id="AAQR03038070">
    <property type="status" value="NOT_ANNOTATED_CDS"/>
    <property type="molecule type" value="Genomic_DNA"/>
</dbReference>
<dbReference type="InterPro" id="IPR004020">
    <property type="entry name" value="DAPIN"/>
</dbReference>
<feature type="domain" description="Pyrin" evidence="6">
    <location>
        <begin position="2"/>
        <end position="95"/>
    </location>
</feature>
<sequence>EMASSFFSDFGLIWYLEELNKKEFKKFKEHFKQETLKLELKQISWTKVKKSSREDLANLLIQQYEAQQAWNLTLRIFHRLGRQDLCDKVQRERTGDCHHLLFLVDGFCACPSQGQNVLWENIVLFLFQINLRVQSLDYTVFISKSKLRTCIQARNSRQCFSVFLFSHLSLIKEKEKSKSITDFFECFGENVRPEELKYMHLLFAAKETGQRSHTTVLQGAQGVGKTTFLMKLVLGWAEGSLFQDKFLYVFYFCCRELRQVKETSLADLMSRNWPYPSPAPITEIVTHPEKLLFIIDSFEELKCDLSEPESDLCGDWMKQQPVRALLSGLLRKKMLPEASLLVAVTPVCPAELQARLVCPELITLSGFSEGEIELYFRSLFPSRNRAAEAFRSVRENAQIYSLCHAPRICWVIGTCMKQAVEKGRELAPICRCLTSLYASSILNLFTDKDASCPSPQSRVRLRGLCSLAVEGMWTDVFEFHDEDLRRNGIADLDVPALLDTNIFLKCTESSYTFAHRSIQEFCAAMFYLLRRDHPNPAVRSRETLLAAHLKKVKKARWIHWGSFLFGFLNEKEQEKVDKFFGFQPSQEIRQQFHQILKNLEECEGLRGQTDFLALFYCLFEMEDAVFVKEAVNFLQDINFSINNELDLEVCAYCLKYCSGLRRLSFSVPKVIEEDGRGCRRPWLTTGCVVDMKQHFSESMSFLFDHRSSCNVVHWHHIFCVFITNEHLKELEIINTDFCQSSLEILCNQLRFPTCHLEKLQLNCVSFSGGSSVFFEVLSHSPDLKYLNLRNVNLSCDDMKILCKVLSSSMCNIEQLVFFCCCLACVICMDLLHAVLSKKSLCSLDLSTSSLYNKGLKVLCAALRHPDCCLQSLGLANCSFTAAGCQDLASVLTSNQKLTSLQIGLNKIGDVGVKVLCDALTHPNCHLEILGLKDCGLTSACCRDLYSALTNSRTLRVLDLTLNTLDHRGVAVLCEALKYTACPLWFLGLPKTRVDEETQMLLTAVEERNPHLTVHREPGL</sequence>
<dbReference type="Proteomes" id="UP000005225">
    <property type="component" value="Unassembled WGS sequence"/>
</dbReference>
<name>H0XCK0_OTOGA</name>
<dbReference type="SUPFAM" id="SSF47986">
    <property type="entry name" value="DEATH domain"/>
    <property type="match status" value="1"/>
</dbReference>
<reference evidence="8" key="3">
    <citation type="submission" date="2025-09" db="UniProtKB">
        <authorList>
            <consortium name="Ensembl"/>
        </authorList>
    </citation>
    <scope>IDENTIFICATION</scope>
</reference>
<dbReference type="GO" id="GO:0005524">
    <property type="term" value="F:ATP binding"/>
    <property type="evidence" value="ECO:0007669"/>
    <property type="project" value="UniProtKB-KW"/>
</dbReference>
<accession>H0XCK0</accession>
<dbReference type="InterPro" id="IPR041267">
    <property type="entry name" value="NLRP_HD2"/>
</dbReference>
<evidence type="ECO:0000256" key="1">
    <source>
        <dbReference type="ARBA" id="ARBA00008665"/>
    </source>
</evidence>
<keyword evidence="4" id="KW-0547">Nucleotide-binding</keyword>
<dbReference type="SMART" id="SM00368">
    <property type="entry name" value="LRR_RI"/>
    <property type="match status" value="7"/>
</dbReference>
<comment type="similarity">
    <text evidence="1">Belongs to the NLRP family.</text>
</comment>
<evidence type="ECO:0000313" key="8">
    <source>
        <dbReference type="Ensembl" id="ENSOGAP00000013522.2"/>
    </source>
</evidence>
<evidence type="ECO:0000256" key="4">
    <source>
        <dbReference type="ARBA" id="ARBA00022741"/>
    </source>
</evidence>
<dbReference type="CDD" id="cd08320">
    <property type="entry name" value="Pyrin_NALPs"/>
    <property type="match status" value="1"/>
</dbReference>
<evidence type="ECO:0000313" key="9">
    <source>
        <dbReference type="Proteomes" id="UP000005225"/>
    </source>
</evidence>
<dbReference type="InterPro" id="IPR041075">
    <property type="entry name" value="NOD1/2_WH"/>
</dbReference>